<dbReference type="Gene3D" id="1.10.287.80">
    <property type="entry name" value="ATP synthase, gamma subunit, helix hairpin domain"/>
    <property type="match status" value="2"/>
</dbReference>
<evidence type="ECO:0000256" key="9">
    <source>
        <dbReference type="ARBA" id="ARBA00023310"/>
    </source>
</evidence>
<keyword evidence="10" id="KW-1003">Cell membrane</keyword>
<dbReference type="PANTHER" id="PTHR11693:SF22">
    <property type="entry name" value="ATP SYNTHASE SUBUNIT GAMMA, MITOCHONDRIAL"/>
    <property type="match status" value="1"/>
</dbReference>
<dbReference type="EMBL" id="JACJJL010000003">
    <property type="protein sequence ID" value="MBM6660748.1"/>
    <property type="molecule type" value="Genomic_DNA"/>
</dbReference>
<accession>A0A938WLA5</accession>
<dbReference type="GO" id="GO:0042777">
    <property type="term" value="P:proton motive force-driven plasma membrane ATP synthesis"/>
    <property type="evidence" value="ECO:0007669"/>
    <property type="project" value="UniProtKB-UniRule"/>
</dbReference>
<gene>
    <name evidence="10" type="primary">atpG</name>
    <name evidence="11" type="ORF">H6B30_03095</name>
</gene>
<comment type="similarity">
    <text evidence="3 10">Belongs to the ATPase gamma chain family.</text>
</comment>
<keyword evidence="8 10" id="KW-0139">CF(1)</keyword>
<dbReference type="GO" id="GO:0045259">
    <property type="term" value="C:proton-transporting ATP synthase complex"/>
    <property type="evidence" value="ECO:0007669"/>
    <property type="project" value="UniProtKB-KW"/>
</dbReference>
<evidence type="ECO:0000313" key="11">
    <source>
        <dbReference type="EMBL" id="MBM6660748.1"/>
    </source>
</evidence>
<keyword evidence="4 10" id="KW-0813">Transport</keyword>
<dbReference type="GO" id="GO:0005886">
    <property type="term" value="C:plasma membrane"/>
    <property type="evidence" value="ECO:0007669"/>
    <property type="project" value="UniProtKB-SubCell"/>
</dbReference>
<sequence length="322" mass="35945">MPSLKEIKTRIASVNSTRKITSAMKMVASSKLHHAQVMIENMLPYETLLEHILKTFLASEADANSVFTVERKVKRVALVVYSSNSSLCGGFNANVIKLMQQVVDEYRHLGLDNIVVYPIGRKVAEKSVKLGLKTEGDYSLLADKPNVKDCIKLSQELGKRFVDGDIDKVELIYHHFKSAGSQILTRKTYLPIDLSTELNRDHERDLSSNVVTKKAQEYLRKKGNASGSSVSEQAKPLNDNFIVEPDMDTILTELIPKLAHLMLYTALLDSNASEHAARMVAMQTATDNADELLRELNLQYNKSRQQAITNELLDIVGGTVNN</sequence>
<proteinExistence type="inferred from homology"/>
<dbReference type="PANTHER" id="PTHR11693">
    <property type="entry name" value="ATP SYNTHASE GAMMA CHAIN"/>
    <property type="match status" value="1"/>
</dbReference>
<dbReference type="InterPro" id="IPR000131">
    <property type="entry name" value="ATP_synth_F1_gsu"/>
</dbReference>
<organism evidence="11 12">
    <name type="scientific">Marseilla massiliensis</name>
    <dbReference type="NCBI Taxonomy" id="1841864"/>
    <lineage>
        <taxon>Bacteria</taxon>
        <taxon>Pseudomonadati</taxon>
        <taxon>Bacteroidota</taxon>
        <taxon>Bacteroidia</taxon>
        <taxon>Bacteroidales</taxon>
        <taxon>Prevotellaceae</taxon>
        <taxon>Marseilla</taxon>
    </lineage>
</organism>
<evidence type="ECO:0000256" key="2">
    <source>
        <dbReference type="ARBA" id="ARBA00004170"/>
    </source>
</evidence>
<comment type="caution">
    <text evidence="11">The sequence shown here is derived from an EMBL/GenBank/DDBJ whole genome shotgun (WGS) entry which is preliminary data.</text>
</comment>
<keyword evidence="9 10" id="KW-0066">ATP synthesis</keyword>
<comment type="subunit">
    <text evidence="10">F-type ATPases have 2 components, CF(1) - the catalytic core - and CF(0) - the membrane proton channel. CF(1) has five subunits: alpha(3), beta(3), gamma(1), delta(1), epsilon(1). CF(0) has three main subunits: a, b and c.</text>
</comment>
<evidence type="ECO:0000256" key="6">
    <source>
        <dbReference type="ARBA" id="ARBA00023065"/>
    </source>
</evidence>
<dbReference type="PRINTS" id="PR00126">
    <property type="entry name" value="ATPASEGAMMA"/>
</dbReference>
<dbReference type="NCBIfam" id="TIGR01146">
    <property type="entry name" value="ATPsyn_F1gamma"/>
    <property type="match status" value="1"/>
</dbReference>
<dbReference type="Gene3D" id="3.40.1380.10">
    <property type="match status" value="1"/>
</dbReference>
<dbReference type="AlphaFoldDB" id="A0A938WLA5"/>
<dbReference type="GO" id="GO:0005524">
    <property type="term" value="F:ATP binding"/>
    <property type="evidence" value="ECO:0007669"/>
    <property type="project" value="UniProtKB-UniRule"/>
</dbReference>
<keyword evidence="7 10" id="KW-0472">Membrane</keyword>
<dbReference type="GO" id="GO:0046933">
    <property type="term" value="F:proton-transporting ATP synthase activity, rotational mechanism"/>
    <property type="evidence" value="ECO:0007669"/>
    <property type="project" value="UniProtKB-UniRule"/>
</dbReference>
<keyword evidence="5 10" id="KW-0375">Hydrogen ion transport</keyword>
<protein>
    <recommendedName>
        <fullName evidence="10">ATP synthase gamma chain</fullName>
    </recommendedName>
    <alternativeName>
        <fullName evidence="10">ATP synthase F1 sector gamma subunit</fullName>
    </alternativeName>
    <alternativeName>
        <fullName evidence="10">F-ATPase gamma subunit</fullName>
    </alternativeName>
</protein>
<name>A0A938WLA5_9BACT</name>
<dbReference type="InterPro" id="IPR035968">
    <property type="entry name" value="ATP_synth_F1_ATPase_gsu"/>
</dbReference>
<reference evidence="11 12" key="1">
    <citation type="journal article" date="2021" name="Sci. Rep.">
        <title>The distribution of antibiotic resistance genes in chicken gut microbiota commensals.</title>
        <authorList>
            <person name="Juricova H."/>
            <person name="Matiasovicova J."/>
            <person name="Kubasova T."/>
            <person name="Cejkova D."/>
            <person name="Rychlik I."/>
        </authorList>
    </citation>
    <scope>NUCLEOTIDE SEQUENCE [LARGE SCALE GENOMIC DNA]</scope>
    <source>
        <strain evidence="11 12">An819</strain>
    </source>
</reference>
<dbReference type="CDD" id="cd12151">
    <property type="entry name" value="F1-ATPase_gamma"/>
    <property type="match status" value="1"/>
</dbReference>
<evidence type="ECO:0000256" key="1">
    <source>
        <dbReference type="ARBA" id="ARBA00003456"/>
    </source>
</evidence>
<evidence type="ECO:0000313" key="12">
    <source>
        <dbReference type="Proteomes" id="UP000764045"/>
    </source>
</evidence>
<dbReference type="NCBIfam" id="NF009959">
    <property type="entry name" value="PRK13426.1"/>
    <property type="match status" value="1"/>
</dbReference>
<comment type="subcellular location">
    <subcellularLocation>
        <location evidence="10">Cell membrane</location>
        <topology evidence="10">Peripheral membrane protein</topology>
    </subcellularLocation>
    <subcellularLocation>
        <location evidence="2">Membrane</location>
        <topology evidence="2">Peripheral membrane protein</topology>
    </subcellularLocation>
</comment>
<evidence type="ECO:0000256" key="8">
    <source>
        <dbReference type="ARBA" id="ARBA00023196"/>
    </source>
</evidence>
<evidence type="ECO:0000256" key="10">
    <source>
        <dbReference type="HAMAP-Rule" id="MF_00815"/>
    </source>
</evidence>
<comment type="function">
    <text evidence="1 10">Produces ATP from ADP in the presence of a proton gradient across the membrane. The gamma chain is believed to be important in regulating ATPase activity and the flow of protons through the CF(0) complex.</text>
</comment>
<dbReference type="Proteomes" id="UP000764045">
    <property type="component" value="Unassembled WGS sequence"/>
</dbReference>
<evidence type="ECO:0000256" key="7">
    <source>
        <dbReference type="ARBA" id="ARBA00023136"/>
    </source>
</evidence>
<dbReference type="HAMAP" id="MF_00815">
    <property type="entry name" value="ATP_synth_gamma_bact"/>
    <property type="match status" value="1"/>
</dbReference>
<evidence type="ECO:0000256" key="3">
    <source>
        <dbReference type="ARBA" id="ARBA00007681"/>
    </source>
</evidence>
<keyword evidence="6 10" id="KW-0406">Ion transport</keyword>
<evidence type="ECO:0000256" key="5">
    <source>
        <dbReference type="ARBA" id="ARBA00022781"/>
    </source>
</evidence>
<keyword evidence="12" id="KW-1185">Reference proteome</keyword>
<dbReference type="RefSeq" id="WP_205107797.1">
    <property type="nucleotide sequence ID" value="NZ_CAWUJD010000001.1"/>
</dbReference>
<dbReference type="SUPFAM" id="SSF52943">
    <property type="entry name" value="ATP synthase (F1-ATPase), gamma subunit"/>
    <property type="match status" value="1"/>
</dbReference>
<dbReference type="Pfam" id="PF00231">
    <property type="entry name" value="ATP-synt"/>
    <property type="match status" value="1"/>
</dbReference>
<evidence type="ECO:0000256" key="4">
    <source>
        <dbReference type="ARBA" id="ARBA00022448"/>
    </source>
</evidence>